<proteinExistence type="predicted"/>
<organism evidence="3 4">
    <name type="scientific">SAR86 cluster bacterium</name>
    <dbReference type="NCBI Taxonomy" id="2030880"/>
    <lineage>
        <taxon>Bacteria</taxon>
        <taxon>Pseudomonadati</taxon>
        <taxon>Pseudomonadota</taxon>
        <taxon>Gammaproteobacteria</taxon>
        <taxon>SAR86 cluster</taxon>
    </lineage>
</organism>
<comment type="caution">
    <text evidence="3">The sequence shown here is derived from an EMBL/GenBank/DDBJ whole genome shotgun (WGS) entry which is preliminary data.</text>
</comment>
<dbReference type="EMBL" id="NVVJ01000004">
    <property type="protein sequence ID" value="PCJ27968.1"/>
    <property type="molecule type" value="Genomic_DNA"/>
</dbReference>
<feature type="signal peptide" evidence="2">
    <location>
        <begin position="1"/>
        <end position="23"/>
    </location>
</feature>
<feature type="compositionally biased region" description="Polar residues" evidence="1">
    <location>
        <begin position="117"/>
        <end position="134"/>
    </location>
</feature>
<evidence type="ECO:0000313" key="4">
    <source>
        <dbReference type="Proteomes" id="UP000218327"/>
    </source>
</evidence>
<dbReference type="AlphaFoldDB" id="A0A2A5BA24"/>
<keyword evidence="2" id="KW-0732">Signal</keyword>
<reference evidence="4" key="1">
    <citation type="submission" date="2017-08" db="EMBL/GenBank/DDBJ databases">
        <title>A dynamic microbial community with high functional redundancy inhabits the cold, oxic subseafloor aquifer.</title>
        <authorList>
            <person name="Tully B.J."/>
            <person name="Wheat C.G."/>
            <person name="Glazer B.T."/>
            <person name="Huber J.A."/>
        </authorList>
    </citation>
    <scope>NUCLEOTIDE SEQUENCE [LARGE SCALE GENOMIC DNA]</scope>
</reference>
<feature type="compositionally biased region" description="Basic and acidic residues" evidence="1">
    <location>
        <begin position="67"/>
        <end position="95"/>
    </location>
</feature>
<gene>
    <name evidence="3" type="ORF">COA96_02050</name>
</gene>
<evidence type="ECO:0000256" key="2">
    <source>
        <dbReference type="SAM" id="SignalP"/>
    </source>
</evidence>
<dbReference type="Proteomes" id="UP000218327">
    <property type="component" value="Unassembled WGS sequence"/>
</dbReference>
<protein>
    <submittedName>
        <fullName evidence="3">Uncharacterized protein</fullName>
    </submittedName>
</protein>
<name>A0A2A5BA24_9GAMM</name>
<sequence>MKKLSGSMAIMIAFLLHIPISSAQDTENTVVQLNPDSQQQKIQRQARIEELRQLTQEDRQARRRETRKQLESLTEEQRQALRDRRRQREGVRRQNEQTGRPARQNRPHRERVRRPSAESQVETQTNDSTIEISP</sequence>
<evidence type="ECO:0000256" key="1">
    <source>
        <dbReference type="SAM" id="MobiDB-lite"/>
    </source>
</evidence>
<feature type="compositionally biased region" description="Basic residues" evidence="1">
    <location>
        <begin position="103"/>
        <end position="114"/>
    </location>
</feature>
<evidence type="ECO:0000313" key="3">
    <source>
        <dbReference type="EMBL" id="PCJ27968.1"/>
    </source>
</evidence>
<feature type="region of interest" description="Disordered" evidence="1">
    <location>
        <begin position="53"/>
        <end position="134"/>
    </location>
</feature>
<accession>A0A2A5BA24</accession>
<feature type="chain" id="PRO_5013195780" evidence="2">
    <location>
        <begin position="24"/>
        <end position="134"/>
    </location>
</feature>